<dbReference type="OrthoDB" id="3563678at2759"/>
<proteinExistence type="predicted"/>
<accession>F9FBV7</accession>
<dbReference type="EMBL" id="AFQF01001254">
    <property type="protein sequence ID" value="EGU85596.1"/>
    <property type="molecule type" value="Genomic_DNA"/>
</dbReference>
<evidence type="ECO:0000256" key="1">
    <source>
        <dbReference type="SAM" id="MobiDB-lite"/>
    </source>
</evidence>
<protein>
    <recommendedName>
        <fullName evidence="2">DUF7908 domain-containing protein</fullName>
    </recommendedName>
</protein>
<feature type="compositionally biased region" description="Low complexity" evidence="1">
    <location>
        <begin position="372"/>
        <end position="387"/>
    </location>
</feature>
<dbReference type="Pfam" id="PF25485">
    <property type="entry name" value="DUF7908"/>
    <property type="match status" value="1"/>
</dbReference>
<feature type="compositionally biased region" description="Polar residues" evidence="1">
    <location>
        <begin position="392"/>
        <end position="409"/>
    </location>
</feature>
<organism evidence="3">
    <name type="scientific">Fusarium oxysporum (strain Fo5176)</name>
    <name type="common">Fusarium vascular wilt</name>
    <dbReference type="NCBI Taxonomy" id="660025"/>
    <lineage>
        <taxon>Eukaryota</taxon>
        <taxon>Fungi</taxon>
        <taxon>Dikarya</taxon>
        <taxon>Ascomycota</taxon>
        <taxon>Pezizomycotina</taxon>
        <taxon>Sordariomycetes</taxon>
        <taxon>Hypocreomycetidae</taxon>
        <taxon>Hypocreales</taxon>
        <taxon>Nectriaceae</taxon>
        <taxon>Fusarium</taxon>
        <taxon>Fusarium oxysporum species complex</taxon>
    </lineage>
</organism>
<dbReference type="AlphaFoldDB" id="F9FBV7"/>
<dbReference type="STRING" id="660025.F9FBV7"/>
<name>F9FBV7_FUSOF</name>
<gene>
    <name evidence="3" type="ORF">FOXB_03885</name>
</gene>
<feature type="domain" description="DUF7908" evidence="2">
    <location>
        <begin position="219"/>
        <end position="344"/>
    </location>
</feature>
<feature type="region of interest" description="Disordered" evidence="1">
    <location>
        <begin position="169"/>
        <end position="188"/>
    </location>
</feature>
<dbReference type="InterPro" id="IPR057230">
    <property type="entry name" value="DUF7908"/>
</dbReference>
<feature type="region of interest" description="Disordered" evidence="1">
    <location>
        <begin position="372"/>
        <end position="509"/>
    </location>
</feature>
<feature type="compositionally biased region" description="Polar residues" evidence="1">
    <location>
        <begin position="492"/>
        <end position="509"/>
    </location>
</feature>
<evidence type="ECO:0000313" key="3">
    <source>
        <dbReference type="EMBL" id="EGU85596.1"/>
    </source>
</evidence>
<reference evidence="3" key="1">
    <citation type="journal article" date="2012" name="Mol. Plant Microbe Interact.">
        <title>A highly conserved effector in Fusarium oxysporum is required for full virulence on Arabidopsis.</title>
        <authorList>
            <person name="Thatcher L.F."/>
            <person name="Gardiner D.M."/>
            <person name="Kazan K."/>
            <person name="Manners J."/>
        </authorList>
    </citation>
    <scope>NUCLEOTIDE SEQUENCE [LARGE SCALE GENOMIC DNA]</scope>
    <source>
        <strain evidence="3">Fo5176</strain>
    </source>
</reference>
<sequence length="657" mass="69454">MSTVNIVKYHFHARNVPVSEEHTRRLIARAYQTAREKELYPKAVFVRMRHLVQLLRLTLYSQFPQIHAVPLHFFEHDKFDDHEAPVKLETWCITYVSTYLVPMQASSNLTEIGEATKYSSLAPTLDVTAADNASSVTTQISTGISFHQTVRRANSIEDTSSSAFETQLVNDQPTEPQSGTESTDGTTIVPTSSVKAELTSSSNTASASSIVTEPAGQSIIFLISLPENDKRDLSRRATSGFVGNENPGVCTFAAVFTLSDDQLLEDGIPIYYAGEEFKELSGQGQAPSDAVTKTFLSSGGGLQFTNAKLPGGQAGFCQDSSGKVYITFSSGPPGCVPVDLSVYEDVTSTGEAPGQSQTLSASSADSTSVEAFTSSSSSTTGSTDTATVPFGTMTSSSPGLSITTTVSPLSSSFDSSGSSAADSSGVEEAQSSSVSEEGFPETVSNSDAASSDVTSDTVTDGDGSATSQNISDETPMSTDSSETTTSSDMSNEPGTSASTKGVPQTSTTGDITSEILSTTMDASTSKPTTILTVDACVSGITSPDREPPLNVREEECSDLNVVTVSPATVTVTEVRKRRIVRGIIVAEHVMPVTRNVAPRDDDDVATTIFPTQTPEYATYCGSADEYYDACSSLGVTRFTTTLSTETVTTTDIIITFR</sequence>
<evidence type="ECO:0000259" key="2">
    <source>
        <dbReference type="Pfam" id="PF25485"/>
    </source>
</evidence>
<feature type="compositionally biased region" description="Low complexity" evidence="1">
    <location>
        <begin position="410"/>
        <end position="490"/>
    </location>
</feature>
<comment type="caution">
    <text evidence="3">The sequence shown here is derived from an EMBL/GenBank/DDBJ whole genome shotgun (WGS) entry which is preliminary data.</text>
</comment>